<dbReference type="RefSeq" id="WP_117299091.1">
    <property type="nucleotide sequence ID" value="NZ_QVQT02000003.1"/>
</dbReference>
<dbReference type="InterPro" id="IPR004838">
    <property type="entry name" value="NHTrfase_class1_PyrdxlP-BS"/>
</dbReference>
<reference evidence="5 6" key="1">
    <citation type="submission" date="2018-08" db="EMBL/GenBank/DDBJ databases">
        <title>Acidipila sp. 4G-K13, an acidobacterium isolated from forest soil.</title>
        <authorList>
            <person name="Gao Z.-H."/>
            <person name="Qiu L.-H."/>
        </authorList>
    </citation>
    <scope>NUCLEOTIDE SEQUENCE [LARGE SCALE GENOMIC DNA]</scope>
    <source>
        <strain evidence="5 6">4G-K13</strain>
    </source>
</reference>
<dbReference type="PROSITE" id="PS00105">
    <property type="entry name" value="AA_TRANSFER_CLASS_1"/>
    <property type="match status" value="1"/>
</dbReference>
<organism evidence="5 6">
    <name type="scientific">Paracidobacterium acidisoli</name>
    <dbReference type="NCBI Taxonomy" id="2303751"/>
    <lineage>
        <taxon>Bacteria</taxon>
        <taxon>Pseudomonadati</taxon>
        <taxon>Acidobacteriota</taxon>
        <taxon>Terriglobia</taxon>
        <taxon>Terriglobales</taxon>
        <taxon>Acidobacteriaceae</taxon>
        <taxon>Paracidobacterium</taxon>
    </lineage>
</organism>
<keyword evidence="6" id="KW-1185">Reference proteome</keyword>
<dbReference type="InterPro" id="IPR004839">
    <property type="entry name" value="Aminotransferase_I/II_large"/>
</dbReference>
<evidence type="ECO:0000256" key="1">
    <source>
        <dbReference type="ARBA" id="ARBA00001933"/>
    </source>
</evidence>
<sequence>MSETTSAIFPEHGGQLRALAVRFGISPDTLLDFSASIHPVPPPQRVLAALSRWVADPHNLIVYPDSAYRDLISAIATYVGADATCIAVGNGMMPLLHATLAAFEAKSCLVLAPCFTEYHRALALSKTRSHSLLLSEEKDFTLEPESILSAIRNSGCDTLLFANPHSPSGVVWERDSVLQLAESAAVMGVTTIVDEAFIDYLPEESLALHAAASPHLVVLRSITKFFAMPGMRVAYALAHPALRDRIHACMPLWPIDSLAAEGARLMLSDSEYIDEARRSNATERTWLSDALCAHGLHVYPGRANYLLMRTTPGTGAAFWKRLITEHGIVLRACANFEGLNEDYFRIAVRCRAENERFIEACAQVPG</sequence>
<dbReference type="InterPro" id="IPR015421">
    <property type="entry name" value="PyrdxlP-dep_Trfase_major"/>
</dbReference>
<feature type="domain" description="Aminotransferase class I/classII large" evidence="4">
    <location>
        <begin position="30"/>
        <end position="360"/>
    </location>
</feature>
<comment type="similarity">
    <text evidence="3">Belongs to the class-I pyridoxal-phosphate-dependent aminotransferase family.</text>
</comment>
<dbReference type="Gene3D" id="3.40.640.10">
    <property type="entry name" value="Type I PLP-dependent aspartate aminotransferase-like (Major domain)"/>
    <property type="match status" value="1"/>
</dbReference>
<dbReference type="GO" id="GO:0030170">
    <property type="term" value="F:pyridoxal phosphate binding"/>
    <property type="evidence" value="ECO:0007669"/>
    <property type="project" value="InterPro"/>
</dbReference>
<protein>
    <recommendedName>
        <fullName evidence="3">Aminotransferase</fullName>
        <ecNumber evidence="3">2.6.1.-</ecNumber>
    </recommendedName>
</protein>
<comment type="caution">
    <text evidence="5">The sequence shown here is derived from an EMBL/GenBank/DDBJ whole genome shotgun (WGS) entry which is preliminary data.</text>
</comment>
<dbReference type="EC" id="2.6.1.-" evidence="3"/>
<evidence type="ECO:0000259" key="4">
    <source>
        <dbReference type="Pfam" id="PF00155"/>
    </source>
</evidence>
<dbReference type="CDD" id="cd00609">
    <property type="entry name" value="AAT_like"/>
    <property type="match status" value="1"/>
</dbReference>
<keyword evidence="3 5" id="KW-0032">Aminotransferase</keyword>
<name>A0A372IPN7_9BACT</name>
<evidence type="ECO:0000256" key="3">
    <source>
        <dbReference type="RuleBase" id="RU000481"/>
    </source>
</evidence>
<gene>
    <name evidence="5" type="ORF">D0Y96_09315</name>
</gene>
<dbReference type="OrthoDB" id="9813612at2"/>
<dbReference type="PANTHER" id="PTHR42885:SF1">
    <property type="entry name" value="THREONINE-PHOSPHATE DECARBOXYLASE"/>
    <property type="match status" value="1"/>
</dbReference>
<dbReference type="GO" id="GO:0008483">
    <property type="term" value="F:transaminase activity"/>
    <property type="evidence" value="ECO:0007669"/>
    <property type="project" value="UniProtKB-KW"/>
</dbReference>
<dbReference type="AlphaFoldDB" id="A0A372IPN7"/>
<dbReference type="PANTHER" id="PTHR42885">
    <property type="entry name" value="HISTIDINOL-PHOSPHATE AMINOTRANSFERASE-RELATED"/>
    <property type="match status" value="1"/>
</dbReference>
<accession>A0A372IPN7</accession>
<comment type="cofactor">
    <cofactor evidence="1 3">
        <name>pyridoxal 5'-phosphate</name>
        <dbReference type="ChEBI" id="CHEBI:597326"/>
    </cofactor>
</comment>
<keyword evidence="3 5" id="KW-0808">Transferase</keyword>
<proteinExistence type="inferred from homology"/>
<keyword evidence="2" id="KW-0663">Pyridoxal phosphate</keyword>
<evidence type="ECO:0000313" key="5">
    <source>
        <dbReference type="EMBL" id="RFU16922.1"/>
    </source>
</evidence>
<dbReference type="InterPro" id="IPR015422">
    <property type="entry name" value="PyrdxlP-dep_Trfase_small"/>
</dbReference>
<evidence type="ECO:0000313" key="6">
    <source>
        <dbReference type="Proteomes" id="UP000264702"/>
    </source>
</evidence>
<dbReference type="Proteomes" id="UP000264702">
    <property type="component" value="Unassembled WGS sequence"/>
</dbReference>
<dbReference type="EMBL" id="QVQT01000003">
    <property type="protein sequence ID" value="RFU16922.1"/>
    <property type="molecule type" value="Genomic_DNA"/>
</dbReference>
<dbReference type="InterPro" id="IPR015424">
    <property type="entry name" value="PyrdxlP-dep_Trfase"/>
</dbReference>
<dbReference type="Gene3D" id="3.90.1150.10">
    <property type="entry name" value="Aspartate Aminotransferase, domain 1"/>
    <property type="match status" value="1"/>
</dbReference>
<dbReference type="SUPFAM" id="SSF53383">
    <property type="entry name" value="PLP-dependent transferases"/>
    <property type="match status" value="1"/>
</dbReference>
<dbReference type="Pfam" id="PF00155">
    <property type="entry name" value="Aminotran_1_2"/>
    <property type="match status" value="1"/>
</dbReference>
<evidence type="ECO:0000256" key="2">
    <source>
        <dbReference type="ARBA" id="ARBA00022898"/>
    </source>
</evidence>